<evidence type="ECO:0000259" key="1">
    <source>
        <dbReference type="Pfam" id="PF17107"/>
    </source>
</evidence>
<proteinExistence type="predicted"/>
<comment type="caution">
    <text evidence="2">The sequence shown here is derived from an EMBL/GenBank/DDBJ whole genome shotgun (WGS) entry which is preliminary data.</text>
</comment>
<gene>
    <name evidence="2" type="ORF">IFM60648_09872</name>
</gene>
<evidence type="ECO:0000313" key="2">
    <source>
        <dbReference type="EMBL" id="GFF92816.1"/>
    </source>
</evidence>
<organism evidence="2 3">
    <name type="scientific">Aspergillus lentulus</name>
    <dbReference type="NCBI Taxonomy" id="293939"/>
    <lineage>
        <taxon>Eukaryota</taxon>
        <taxon>Fungi</taxon>
        <taxon>Dikarya</taxon>
        <taxon>Ascomycota</taxon>
        <taxon>Pezizomycotina</taxon>
        <taxon>Eurotiomycetes</taxon>
        <taxon>Eurotiomycetidae</taxon>
        <taxon>Eurotiales</taxon>
        <taxon>Aspergillaceae</taxon>
        <taxon>Aspergillus</taxon>
        <taxon>Aspergillus subgen. Fumigati</taxon>
    </lineage>
</organism>
<evidence type="ECO:0000313" key="3">
    <source>
        <dbReference type="Proteomes" id="UP000465220"/>
    </source>
</evidence>
<feature type="domain" description="NACHT-NTPase and P-loop NTPases N-terminal" evidence="1">
    <location>
        <begin position="11"/>
        <end position="136"/>
    </location>
</feature>
<keyword evidence="3" id="KW-1185">Reference proteome</keyword>
<dbReference type="Proteomes" id="UP000465220">
    <property type="component" value="Unassembled WGS sequence"/>
</dbReference>
<dbReference type="SUPFAM" id="SSF48403">
    <property type="entry name" value="Ankyrin repeat"/>
    <property type="match status" value="1"/>
</dbReference>
<dbReference type="Pfam" id="PF17107">
    <property type="entry name" value="SesA"/>
    <property type="match status" value="1"/>
</dbReference>
<dbReference type="Gene3D" id="1.25.40.20">
    <property type="entry name" value="Ankyrin repeat-containing domain"/>
    <property type="match status" value="1"/>
</dbReference>
<accession>A0ABQ1B315</accession>
<name>A0ABQ1B315_ASPLE</name>
<dbReference type="EMBL" id="BLKI01000105">
    <property type="protein sequence ID" value="GFF92816.1"/>
    <property type="molecule type" value="Genomic_DNA"/>
</dbReference>
<dbReference type="InterPro" id="IPR031352">
    <property type="entry name" value="SesA"/>
</dbReference>
<protein>
    <recommendedName>
        <fullName evidence="1">NACHT-NTPase and P-loop NTPases N-terminal domain-containing protein</fullName>
    </recommendedName>
</protein>
<sequence length="479" mass="54020">MAEAITIVGAIASTIQLVDFTIKVFDRLNHYLHLVDEVPKSLRGIRLHLPLFIEALRRTQFHIDHGHYNPMTSAVLKSFVDECNSQMILLEDILAKVAPAQDDSKMIRSRKAVCSLKHEKALKKIHSNLSGYIEKLLLFQSTVSSDYIMVMMKPMLSQNSVLSENLTASTTRSTGGLVADSKNIWATKPMSQKTSKSLANYYKNKKQYRFSQFMGFYWLGIPWAFQASLDLSWGNYGFSITPNLRMQQLVKHTSPAFEVFWKCQTDRQDIQSAREALFELFSTGTVSPQDVDPDGRTWLERILSVRMSANHDMLIAFFKMLCEWGAPMNTKTSLLSLCAGWSGLGPHLTLLRELIAVGYDLSTDTCNSPFMFSKLPFAEPLFGFPGAYTDMPDPFLLKFFVECSKNACGVWGQTPFMDAILCGSATEIAKFLQCPQFFQGRNVFGQTPIHLAVLRPSVLLSVLEHMAALNQSYFFLRLG</sequence>
<dbReference type="InterPro" id="IPR036770">
    <property type="entry name" value="Ankyrin_rpt-contain_sf"/>
</dbReference>
<reference evidence="2 3" key="1">
    <citation type="submission" date="2020-01" db="EMBL/GenBank/DDBJ databases">
        <title>Draft genome sequence of Aspergillus lentulus IFM 60648.</title>
        <authorList>
            <person name="Takahashi H."/>
            <person name="Yaguchi T."/>
        </authorList>
    </citation>
    <scope>NUCLEOTIDE SEQUENCE [LARGE SCALE GENOMIC DNA]</scope>
    <source>
        <strain evidence="2 3">IFM 60648</strain>
    </source>
</reference>